<keyword evidence="4" id="KW-1185">Reference proteome</keyword>
<accession>A0A060UTT5</accession>
<reference evidence="3 4" key="3">
    <citation type="submission" date="2017-03" db="EMBL/GenBank/DDBJ databases">
        <authorList>
            <person name="Regsiter A."/>
            <person name="William W."/>
        </authorList>
    </citation>
    <scope>NUCLEOTIDE SEQUENCE [LARGE SCALE GENOMIC DNA]</scope>
    <source>
        <strain evidence="3">PRJEB5721</strain>
    </source>
</reference>
<dbReference type="PANTHER" id="PTHR35272:SF4">
    <property type="entry name" value="THIOL:DISULFIDE INTERCHANGE PROTEIN DSBG"/>
    <property type="match status" value="1"/>
</dbReference>
<dbReference type="RefSeq" id="WP_231551290.1">
    <property type="nucleotide sequence ID" value="NZ_CCCS020000057.1"/>
</dbReference>
<dbReference type="PANTHER" id="PTHR35272">
    <property type="entry name" value="THIOL:DISULFIDE INTERCHANGE PROTEIN DSBC-RELATED"/>
    <property type="match status" value="1"/>
</dbReference>
<evidence type="ECO:0000313" key="4">
    <source>
        <dbReference type="Proteomes" id="UP000193925"/>
    </source>
</evidence>
<dbReference type="EMBL" id="CCCS020000057">
    <property type="protein sequence ID" value="CDQ11982.1"/>
    <property type="molecule type" value="Genomic_DNA"/>
</dbReference>
<dbReference type="InterPro" id="IPR051470">
    <property type="entry name" value="Thiol:disulfide_interchange"/>
</dbReference>
<reference evidence="2" key="2">
    <citation type="submission" date="2014-07" db="EMBL/GenBank/DDBJ databases">
        <title>Initial genome analysis of the psychrotolerant acidophile Acidithiobacillus ferrivorans CF27: insights into iron and sulfur oxidation pathways and into biofilm formation.</title>
        <authorList>
            <person name="Talla E."/>
            <person name="Hedrich S."/>
            <person name="Mangenot S."/>
            <person name="Ji B."/>
            <person name="Johnson D.B."/>
            <person name="Barbe V."/>
            <person name="Bonnefoy V."/>
        </authorList>
    </citation>
    <scope>NUCLEOTIDE SEQUENCE [LARGE SCALE GENOMIC DNA]</scope>
    <source>
        <strain evidence="2">CF27</strain>
    </source>
</reference>
<sequence>MHISTVKRRGQIPAGKTLMRSRDGLWSRSALLSGLLALLLFLVPPLVAAAPNGAVQDAAPLLQRLDHAHWIAQGHGPHVLYVIFDPNCPYCHVLYDELQPRIQPDQLTVRYVPVGYLAPSSFGKAAAILEAKNPLAAIQKNEKGFNVTSHDGAIPEILPNTASTNALHSNMGILKATGQKIVPTLIYTRRDNTVKIIKGTPDQADLPAVLKEIR</sequence>
<protein>
    <recommendedName>
        <fullName evidence="1">Thioredoxin-like fold domain-containing protein</fullName>
    </recommendedName>
</protein>
<dbReference type="InterPro" id="IPR036249">
    <property type="entry name" value="Thioredoxin-like_sf"/>
</dbReference>
<feature type="domain" description="Thioredoxin-like fold" evidence="1">
    <location>
        <begin position="72"/>
        <end position="209"/>
    </location>
</feature>
<dbReference type="InterPro" id="IPR012336">
    <property type="entry name" value="Thioredoxin-like_fold"/>
</dbReference>
<evidence type="ECO:0000313" key="2">
    <source>
        <dbReference type="EMBL" id="CDQ11982.1"/>
    </source>
</evidence>
<dbReference type="AlphaFoldDB" id="A0A060UTT5"/>
<evidence type="ECO:0000313" key="3">
    <source>
        <dbReference type="EMBL" id="SMH65537.1"/>
    </source>
</evidence>
<dbReference type="Proteomes" id="UP000193925">
    <property type="component" value="Chromosome AFERRI"/>
</dbReference>
<dbReference type="EMBL" id="LT841305">
    <property type="protein sequence ID" value="SMH65537.1"/>
    <property type="molecule type" value="Genomic_DNA"/>
</dbReference>
<evidence type="ECO:0000259" key="1">
    <source>
        <dbReference type="Pfam" id="PF13098"/>
    </source>
</evidence>
<gene>
    <name evidence="3" type="ORF">AFERRI_20319</name>
    <name evidence="2" type="ORF">AFERRI_600208</name>
</gene>
<organism evidence="2">
    <name type="scientific">Acidithiobacillus ferrivorans</name>
    <dbReference type="NCBI Taxonomy" id="160808"/>
    <lineage>
        <taxon>Bacteria</taxon>
        <taxon>Pseudomonadati</taxon>
        <taxon>Pseudomonadota</taxon>
        <taxon>Acidithiobacillia</taxon>
        <taxon>Acidithiobacillales</taxon>
        <taxon>Acidithiobacillaceae</taxon>
        <taxon>Acidithiobacillus</taxon>
    </lineage>
</organism>
<proteinExistence type="predicted"/>
<dbReference type="Pfam" id="PF13098">
    <property type="entry name" value="Thioredoxin_2"/>
    <property type="match status" value="1"/>
</dbReference>
<dbReference type="SUPFAM" id="SSF52833">
    <property type="entry name" value="Thioredoxin-like"/>
    <property type="match status" value="1"/>
</dbReference>
<name>A0A060UTT5_9PROT</name>
<dbReference type="Gene3D" id="3.40.30.10">
    <property type="entry name" value="Glutaredoxin"/>
    <property type="match status" value="1"/>
</dbReference>
<reference evidence="2" key="1">
    <citation type="submission" date="2014-03" db="EMBL/GenBank/DDBJ databases">
        <authorList>
            <person name="Genoscope - CEA"/>
        </authorList>
    </citation>
    <scope>NUCLEOTIDE SEQUENCE [LARGE SCALE GENOMIC DNA]</scope>
    <source>
        <strain evidence="2">CF27</strain>
    </source>
</reference>